<dbReference type="Proteomes" id="UP000355283">
    <property type="component" value="Unassembled WGS sequence"/>
</dbReference>
<dbReference type="EMBL" id="SDOX01000153">
    <property type="protein sequence ID" value="TFJ80861.1"/>
    <property type="molecule type" value="Genomic_DNA"/>
</dbReference>
<evidence type="ECO:0000256" key="1">
    <source>
        <dbReference type="SAM" id="SignalP"/>
    </source>
</evidence>
<keyword evidence="1" id="KW-0732">Signal</keyword>
<protein>
    <submittedName>
        <fullName evidence="2">Uncharacterized protein</fullName>
    </submittedName>
</protein>
<organism evidence="2 3">
    <name type="scientific">Nannochloropsis salina CCMP1776</name>
    <dbReference type="NCBI Taxonomy" id="1027361"/>
    <lineage>
        <taxon>Eukaryota</taxon>
        <taxon>Sar</taxon>
        <taxon>Stramenopiles</taxon>
        <taxon>Ochrophyta</taxon>
        <taxon>Eustigmatophyceae</taxon>
        <taxon>Eustigmatales</taxon>
        <taxon>Monodopsidaceae</taxon>
        <taxon>Microchloropsis</taxon>
        <taxon>Microchloropsis salina</taxon>
    </lineage>
</organism>
<gene>
    <name evidence="2" type="ORF">NSK_007816</name>
</gene>
<feature type="signal peptide" evidence="1">
    <location>
        <begin position="1"/>
        <end position="23"/>
    </location>
</feature>
<name>A0A4D9CNX2_9STRA</name>
<comment type="caution">
    <text evidence="2">The sequence shown here is derived from an EMBL/GenBank/DDBJ whole genome shotgun (WGS) entry which is preliminary data.</text>
</comment>
<accession>A0A4D9CNX2</accession>
<evidence type="ECO:0000313" key="3">
    <source>
        <dbReference type="Proteomes" id="UP000355283"/>
    </source>
</evidence>
<sequence>MQRGSIFMRILLSTLIVLASVSATETTAQDASTVAVVESTFTPVEKADVTFLRGTEADKVMCDGVECPKGEMCMRSSSGSRYCMKM</sequence>
<proteinExistence type="predicted"/>
<feature type="chain" id="PRO_5020030637" evidence="1">
    <location>
        <begin position="24"/>
        <end position="86"/>
    </location>
</feature>
<reference evidence="2 3" key="1">
    <citation type="submission" date="2019-01" db="EMBL/GenBank/DDBJ databases">
        <title>Nuclear Genome Assembly of the Microalgal Biofuel strain Nannochloropsis salina CCMP1776.</title>
        <authorList>
            <person name="Hovde B."/>
        </authorList>
    </citation>
    <scope>NUCLEOTIDE SEQUENCE [LARGE SCALE GENOMIC DNA]</scope>
    <source>
        <strain evidence="2 3">CCMP1776</strain>
    </source>
</reference>
<keyword evidence="3" id="KW-1185">Reference proteome</keyword>
<evidence type="ECO:0000313" key="2">
    <source>
        <dbReference type="EMBL" id="TFJ80861.1"/>
    </source>
</evidence>
<dbReference type="AlphaFoldDB" id="A0A4D9CNX2"/>